<reference evidence="1 2" key="1">
    <citation type="submission" date="2014-12" db="EMBL/GenBank/DDBJ databases">
        <title>Genome assembly of Enhygromyxa salina DSM 15201.</title>
        <authorList>
            <person name="Sharma G."/>
            <person name="Subramanian S."/>
        </authorList>
    </citation>
    <scope>NUCLEOTIDE SEQUENCE [LARGE SCALE GENOMIC DNA]</scope>
    <source>
        <strain evidence="1 2">DSM 15201</strain>
    </source>
</reference>
<protein>
    <recommendedName>
        <fullName evidence="3">T4 bacteriophage base plate protein</fullName>
    </recommendedName>
</protein>
<dbReference type="RefSeq" id="WP_052547803.1">
    <property type="nucleotide sequence ID" value="NZ_JMCC02000018.1"/>
</dbReference>
<name>A0A0C2D3U1_9BACT</name>
<dbReference type="AlphaFoldDB" id="A0A0C2D3U1"/>
<sequence>MLQVRLDPGLPAGRWACVRPLCGHDEQALVAGGGLAATELLDRLLVEVPGTCVGPGSAWQLSVCDRDRLLAGVYAATFSDRIDTEVPCDHCDEGTAVSFSLAAMVASSQPSNEGRTQLGIISGPDDGCVYELDDGIRFRLPNGHDQREVAGLDPERARVEILRRCVLDGSEADRRTVGDMPTEVWDRVEAAMAYLGPTVDHELMIACHECGEARAVRFDIQQYLLRALEQERRYLTQEIHYLACSYGWSQAEILGLSRDDRRAYVEFITAERAARRERTR</sequence>
<evidence type="ECO:0008006" key="3">
    <source>
        <dbReference type="Google" id="ProtNLM"/>
    </source>
</evidence>
<evidence type="ECO:0000313" key="2">
    <source>
        <dbReference type="Proteomes" id="UP000031599"/>
    </source>
</evidence>
<dbReference type="EMBL" id="JMCC02000018">
    <property type="protein sequence ID" value="KIG17891.1"/>
    <property type="molecule type" value="Genomic_DNA"/>
</dbReference>
<gene>
    <name evidence="1" type="ORF">DB30_02514</name>
</gene>
<dbReference type="Proteomes" id="UP000031599">
    <property type="component" value="Unassembled WGS sequence"/>
</dbReference>
<evidence type="ECO:0000313" key="1">
    <source>
        <dbReference type="EMBL" id="KIG17891.1"/>
    </source>
</evidence>
<organism evidence="1 2">
    <name type="scientific">Enhygromyxa salina</name>
    <dbReference type="NCBI Taxonomy" id="215803"/>
    <lineage>
        <taxon>Bacteria</taxon>
        <taxon>Pseudomonadati</taxon>
        <taxon>Myxococcota</taxon>
        <taxon>Polyangia</taxon>
        <taxon>Nannocystales</taxon>
        <taxon>Nannocystaceae</taxon>
        <taxon>Enhygromyxa</taxon>
    </lineage>
</organism>
<proteinExistence type="predicted"/>
<comment type="caution">
    <text evidence="1">The sequence shown here is derived from an EMBL/GenBank/DDBJ whole genome shotgun (WGS) entry which is preliminary data.</text>
</comment>
<accession>A0A0C2D3U1</accession>